<accession>A0ACB9EQP5</accession>
<keyword evidence="2" id="KW-1185">Reference proteome</keyword>
<sequence length="1468" mass="160245">MSRFTVLVISSIYAAFLYAPASSSSSSKLYLSAVTDHPSPIILRPPHAGSNRHTMFLPLFPSPINSSLTSGDAACRRHLQKSDAPRPNARMALHDDLLLNGYYTTRLWIGSPPQRFALIVDTGSTVTYVPCSTCQQCGKHQDPKFDPESSSTYKPVKCNIDCSCDNNREQCIYERQYAEMSSSSGVLGEDIMSFGNQSDLSPQRAVFGCENRETGDLYSQHADGIMGLGRGDLSIVDQFVEGGVISDSFSLCYGGMDVGGGAMVLGGISPPPEMVYSHSDPGRSQYYNVELKELHVAGKRLRLNPSVFDGKHGTILDSGTTYAYLPEAAFVAFKLAIMKELHGVQQIKGPDPSYNDICFSGAGSDVSQLSKTFPSVEMVFGKGQKLLLSPENYLFRHSRVRGAYCLGIFQNGKDPTTLLGGIIVRNTFVMYDREHEKIGFWKTNCSDIWERLHVSGGPPQPSSPPDESNSTADVSPLPPTMHTQYIPPGETEIGSITFYMSVSLNDTNVMSQITELAPLIAQELHVNNSQVHLLNSTSAGDDYVVTKWSITPPESADFMSNETASNIISRIAEGGVHLPESYGEYRLSNWNIYPPTKRSRRQKYYLAAMMVSMLALVVGLSGVATWWFWRQKQQFNLQYKPVDSMVVPEQELQPLSSEIVGEAFNKKTAICVRISPGVMEISLLMVLLKNISSFFHLQSHENRTSELVQMYYQKIKDILKLIKPVLESISNAEVASDESLQKDFVGLSQSVDELKELLEDCHPLMSKVYFVMQVESLFTKVRDQSLGVFEMLKSTPKGLPDELSSASLEHCIQKVKHMGYEKTSAILSKAIRDQAEGSGPTADSRSKIADFLSLKSNQELLIEAVALEKLKENAEQSEKMGDLECIEEMIALVTHMNDCLIEAKQSQSSNPVPIPPDFCCPLSLELMTDPVIVASGQTYERSYIRKWLDLGLTVCPKTMQTLGHTNLIPNYTVKALIANWCESNNVKLPDPVKTMTLTQPRSPELVRATIGSSGKSLISSSGSTHQEGTSPVHHVQSSSEDSLPENGHELTESGDQSLDSGGQSSAGGGLNEKMTEGHQRTVSTSSTHSNTSISQELSREANEASAMQAATAYSSDASGEAAPEPQSATTTTPTAPRRDHEFSPRFETRPRNQLWRRPSERFGPRIVSYPTTETRPDLTGVETQVKKLVEELSSTSVDVVRKATGELRLLARHNMDNRIVIANCGGISLLIGLLRSTDEQVQENAVTALLNLSINDNNKSAIANADAIEPLIHVLETGSSEAKENSAATLFSLSVIEDNKIRIGRSGAIRPLVDLLGNGTPRGKKDAATALFNLSIFHENKARIVQAGAVRYLVELMDPAAGMVDKAVAVLSNLATIPEGRAAIGQEGGIPVLVEVVELGSARGKENAAAALLQLCTNSSRFCNMVLQEGAVPPLVALSQSGTPRAKEKAQSLLSYFRNQRHGNGGRG</sequence>
<evidence type="ECO:0000313" key="1">
    <source>
        <dbReference type="EMBL" id="KAI3760955.1"/>
    </source>
</evidence>
<reference evidence="2" key="1">
    <citation type="journal article" date="2022" name="Mol. Ecol. Resour.">
        <title>The genomes of chicory, endive, great burdock and yacon provide insights into Asteraceae palaeo-polyploidization history and plant inulin production.</title>
        <authorList>
            <person name="Fan W."/>
            <person name="Wang S."/>
            <person name="Wang H."/>
            <person name="Wang A."/>
            <person name="Jiang F."/>
            <person name="Liu H."/>
            <person name="Zhao H."/>
            <person name="Xu D."/>
            <person name="Zhang Y."/>
        </authorList>
    </citation>
    <scope>NUCLEOTIDE SEQUENCE [LARGE SCALE GENOMIC DNA]</scope>
    <source>
        <strain evidence="2">cv. Yunnan</strain>
    </source>
</reference>
<dbReference type="Proteomes" id="UP001056120">
    <property type="component" value="Linkage Group LG17"/>
</dbReference>
<organism evidence="1 2">
    <name type="scientific">Smallanthus sonchifolius</name>
    <dbReference type="NCBI Taxonomy" id="185202"/>
    <lineage>
        <taxon>Eukaryota</taxon>
        <taxon>Viridiplantae</taxon>
        <taxon>Streptophyta</taxon>
        <taxon>Embryophyta</taxon>
        <taxon>Tracheophyta</taxon>
        <taxon>Spermatophyta</taxon>
        <taxon>Magnoliopsida</taxon>
        <taxon>eudicotyledons</taxon>
        <taxon>Gunneridae</taxon>
        <taxon>Pentapetalae</taxon>
        <taxon>asterids</taxon>
        <taxon>campanulids</taxon>
        <taxon>Asterales</taxon>
        <taxon>Asteraceae</taxon>
        <taxon>Asteroideae</taxon>
        <taxon>Heliantheae alliance</taxon>
        <taxon>Millerieae</taxon>
        <taxon>Smallanthus</taxon>
    </lineage>
</organism>
<comment type="caution">
    <text evidence="1">The sequence shown here is derived from an EMBL/GenBank/DDBJ whole genome shotgun (WGS) entry which is preliminary data.</text>
</comment>
<evidence type="ECO:0000313" key="2">
    <source>
        <dbReference type="Proteomes" id="UP001056120"/>
    </source>
</evidence>
<reference evidence="1 2" key="2">
    <citation type="journal article" date="2022" name="Mol. Ecol. Resour.">
        <title>The genomes of chicory, endive, great burdock and yacon provide insights into Asteraceae paleo-polyploidization history and plant inulin production.</title>
        <authorList>
            <person name="Fan W."/>
            <person name="Wang S."/>
            <person name="Wang H."/>
            <person name="Wang A."/>
            <person name="Jiang F."/>
            <person name="Liu H."/>
            <person name="Zhao H."/>
            <person name="Xu D."/>
            <person name="Zhang Y."/>
        </authorList>
    </citation>
    <scope>NUCLEOTIDE SEQUENCE [LARGE SCALE GENOMIC DNA]</scope>
    <source>
        <strain evidence="2">cv. Yunnan</strain>
        <tissue evidence="1">Leaves</tissue>
    </source>
</reference>
<dbReference type="EMBL" id="CM042034">
    <property type="protein sequence ID" value="KAI3760955.1"/>
    <property type="molecule type" value="Genomic_DNA"/>
</dbReference>
<proteinExistence type="predicted"/>
<protein>
    <submittedName>
        <fullName evidence="1">Uncharacterized protein</fullName>
    </submittedName>
</protein>
<gene>
    <name evidence="1" type="ORF">L1987_51359</name>
</gene>
<name>A0ACB9EQP5_9ASTR</name>